<dbReference type="Proteomes" id="UP000248329">
    <property type="component" value="Unassembled WGS sequence"/>
</dbReference>
<sequence length="63" mass="7081">MMRSPPIRLWDIADNRVEKPSPTAPAPENPDDADQYNLAIKARHIKFYLSNIPSSVNAGVIDY</sequence>
<protein>
    <submittedName>
        <fullName evidence="1">Uncharacterized protein</fullName>
    </submittedName>
</protein>
<gene>
    <name evidence="1" type="ORF">C4B59_05955</name>
</gene>
<evidence type="ECO:0000313" key="1">
    <source>
        <dbReference type="EMBL" id="PXF61101.1"/>
    </source>
</evidence>
<name>A0AC61L3V0_9EURY</name>
<dbReference type="EMBL" id="PQXF01000008">
    <property type="protein sequence ID" value="PXF61101.1"/>
    <property type="molecule type" value="Genomic_DNA"/>
</dbReference>
<reference evidence="1" key="1">
    <citation type="submission" date="2018-01" db="EMBL/GenBank/DDBJ databases">
        <authorList>
            <person name="Krukenberg V."/>
        </authorList>
    </citation>
    <scope>NUCLEOTIDE SEQUENCE</scope>
    <source>
        <strain evidence="1">E20ANME2</strain>
    </source>
</reference>
<accession>A0AC61L3V0</accession>
<organism evidence="1 2">
    <name type="scientific">Candidatus Methanogaster sp</name>
    <dbReference type="NCBI Taxonomy" id="3386292"/>
    <lineage>
        <taxon>Archaea</taxon>
        <taxon>Methanobacteriati</taxon>
        <taxon>Methanobacteriota</taxon>
        <taxon>Stenosarchaea group</taxon>
        <taxon>Methanomicrobia</taxon>
        <taxon>Methanosarcinales</taxon>
        <taxon>ANME-2 cluster</taxon>
        <taxon>Candidatus Methanogasteraceae</taxon>
        <taxon>Candidatus Methanogaster</taxon>
    </lineage>
</organism>
<evidence type="ECO:0000313" key="2">
    <source>
        <dbReference type="Proteomes" id="UP000248329"/>
    </source>
</evidence>
<proteinExistence type="predicted"/>
<comment type="caution">
    <text evidence="1">The sequence shown here is derived from an EMBL/GenBank/DDBJ whole genome shotgun (WGS) entry which is preliminary data.</text>
</comment>